<protein>
    <recommendedName>
        <fullName evidence="4 9">Prefoldin subunit beta</fullName>
    </recommendedName>
    <alternativeName>
        <fullName evidence="8 9">GimC subunit beta</fullName>
    </alternativeName>
</protein>
<evidence type="ECO:0000256" key="9">
    <source>
        <dbReference type="HAMAP-Rule" id="MF_00307"/>
    </source>
</evidence>
<comment type="subcellular location">
    <subcellularLocation>
        <location evidence="1 9">Cytoplasm</location>
    </subcellularLocation>
</comment>
<dbReference type="GO" id="GO:0005737">
    <property type="term" value="C:cytoplasm"/>
    <property type="evidence" value="ECO:0007669"/>
    <property type="project" value="UniProtKB-SubCell"/>
</dbReference>
<feature type="coiled-coil region" evidence="10">
    <location>
        <begin position="75"/>
        <end position="116"/>
    </location>
</feature>
<dbReference type="InterPro" id="IPR009053">
    <property type="entry name" value="Prefoldin"/>
</dbReference>
<organism evidence="12">
    <name type="scientific">Staphylothermus marinus</name>
    <dbReference type="NCBI Taxonomy" id="2280"/>
    <lineage>
        <taxon>Archaea</taxon>
        <taxon>Thermoproteota</taxon>
        <taxon>Thermoprotei</taxon>
        <taxon>Desulfurococcales</taxon>
        <taxon>Desulfurococcaceae</taxon>
        <taxon>Staphylothermus</taxon>
    </lineage>
</organism>
<keyword evidence="5 9" id="KW-0963">Cytoplasm</keyword>
<comment type="subunit">
    <text evidence="3 9">Heterohexamer of two alpha and four beta subunits.</text>
</comment>
<evidence type="ECO:0000256" key="8">
    <source>
        <dbReference type="ARBA" id="ARBA00033461"/>
    </source>
</evidence>
<feature type="coiled-coil region" evidence="10">
    <location>
        <begin position="11"/>
        <end position="38"/>
    </location>
</feature>
<evidence type="ECO:0000256" key="7">
    <source>
        <dbReference type="ARBA" id="ARBA00025077"/>
    </source>
</evidence>
<evidence type="ECO:0000313" key="12">
    <source>
        <dbReference type="EMBL" id="HGQ73861.1"/>
    </source>
</evidence>
<evidence type="ECO:0000256" key="2">
    <source>
        <dbReference type="ARBA" id="ARBA00008045"/>
    </source>
</evidence>
<dbReference type="SUPFAM" id="SSF46579">
    <property type="entry name" value="Prefoldin"/>
    <property type="match status" value="1"/>
</dbReference>
<reference evidence="12" key="1">
    <citation type="journal article" date="2020" name="mSystems">
        <title>Genome- and Community-Level Interaction Insights into Carbon Utilization and Element Cycling Functions of Hydrothermarchaeota in Hydrothermal Sediment.</title>
        <authorList>
            <person name="Zhou Z."/>
            <person name="Liu Y."/>
            <person name="Xu W."/>
            <person name="Pan J."/>
            <person name="Luo Z.H."/>
            <person name="Li M."/>
        </authorList>
    </citation>
    <scope>NUCLEOTIDE SEQUENCE [LARGE SCALE GENOMIC DNA]</scope>
    <source>
        <strain evidence="11">SpSt-638</strain>
        <strain evidence="12">SpSt-648</strain>
    </source>
</reference>
<dbReference type="GO" id="GO:0016272">
    <property type="term" value="C:prefoldin complex"/>
    <property type="evidence" value="ECO:0007669"/>
    <property type="project" value="UniProtKB-UniRule"/>
</dbReference>
<dbReference type="EMBL" id="DTBP01000015">
    <property type="protein sequence ID" value="HGQ73861.1"/>
    <property type="molecule type" value="Genomic_DNA"/>
</dbReference>
<dbReference type="NCBIfam" id="TIGR02338">
    <property type="entry name" value="gimC_beta"/>
    <property type="match status" value="1"/>
</dbReference>
<dbReference type="GO" id="GO:0006457">
    <property type="term" value="P:protein folding"/>
    <property type="evidence" value="ECO:0007669"/>
    <property type="project" value="UniProtKB-UniRule"/>
</dbReference>
<keyword evidence="6 9" id="KW-0143">Chaperone</keyword>
<dbReference type="InterPro" id="IPR012713">
    <property type="entry name" value="PfdB"/>
</dbReference>
<name>A0A7C4JM91_STAMA</name>
<comment type="caution">
    <text evidence="12">The sequence shown here is derived from an EMBL/GenBank/DDBJ whole genome shotgun (WGS) entry which is preliminary data.</text>
</comment>
<dbReference type="EMBL" id="DTBE01000103">
    <property type="protein sequence ID" value="HGQ59838.1"/>
    <property type="molecule type" value="Genomic_DNA"/>
</dbReference>
<evidence type="ECO:0000256" key="6">
    <source>
        <dbReference type="ARBA" id="ARBA00023186"/>
    </source>
</evidence>
<evidence type="ECO:0000256" key="4">
    <source>
        <dbReference type="ARBA" id="ARBA00016304"/>
    </source>
</evidence>
<dbReference type="Gene3D" id="1.10.287.370">
    <property type="match status" value="1"/>
</dbReference>
<evidence type="ECO:0000256" key="10">
    <source>
        <dbReference type="SAM" id="Coils"/>
    </source>
</evidence>
<evidence type="ECO:0000256" key="1">
    <source>
        <dbReference type="ARBA" id="ARBA00004496"/>
    </source>
</evidence>
<dbReference type="AlphaFoldDB" id="A0A7C4JM91"/>
<proteinExistence type="inferred from homology"/>
<dbReference type="Pfam" id="PF01920">
    <property type="entry name" value="Prefoldin_2"/>
    <property type="match status" value="1"/>
</dbReference>
<dbReference type="GO" id="GO:0051082">
    <property type="term" value="F:unfolded protein binding"/>
    <property type="evidence" value="ECO:0007669"/>
    <property type="project" value="UniProtKB-UniRule"/>
</dbReference>
<dbReference type="HAMAP" id="MF_00307">
    <property type="entry name" value="PfdB"/>
    <property type="match status" value="1"/>
</dbReference>
<dbReference type="InterPro" id="IPR002777">
    <property type="entry name" value="PFD_beta-like"/>
</dbReference>
<evidence type="ECO:0000256" key="5">
    <source>
        <dbReference type="ARBA" id="ARBA00022490"/>
    </source>
</evidence>
<comment type="function">
    <text evidence="7 9">Molecular chaperone capable of stabilizing a range of proteins. Seems to fulfill an ATP-independent, HSP70-like function in archaeal de novo protein folding.</text>
</comment>
<comment type="similarity">
    <text evidence="2 9">Belongs to the prefoldin subunit beta family.</text>
</comment>
<gene>
    <name evidence="9" type="primary">pfdB</name>
    <name evidence="11" type="ORF">ENU09_03905</name>
    <name evidence="12" type="ORF">ENU20_02140</name>
</gene>
<keyword evidence="10" id="KW-0175">Coiled coil</keyword>
<accession>A0A7C4JM91</accession>
<sequence length="122" mass="14423">MSQQRQLPPEIQKMIDQYQAIRENYVNLNVELKAIESELVDIDHLLNILKGLNENAELYKLVGHVLIKMSRDEIVRELEERREILVLKKDKYSKQLEIISKQLKEFEDKIRESLSKYGITIG</sequence>
<evidence type="ECO:0000256" key="3">
    <source>
        <dbReference type="ARBA" id="ARBA00011716"/>
    </source>
</evidence>
<evidence type="ECO:0000313" key="11">
    <source>
        <dbReference type="EMBL" id="HGQ59838.1"/>
    </source>
</evidence>